<name>A0A0A6PDP8_9GAMM</name>
<keyword evidence="3" id="KW-1185">Reference proteome</keyword>
<comment type="caution">
    <text evidence="2">The sequence shown here is derived from an EMBL/GenBank/DDBJ whole genome shotgun (WGS) entry which is preliminary data.</text>
</comment>
<evidence type="ECO:0008006" key="4">
    <source>
        <dbReference type="Google" id="ProtNLM"/>
    </source>
</evidence>
<dbReference type="AlphaFoldDB" id="A0A0A6PDP8"/>
<reference evidence="2 3" key="1">
    <citation type="journal article" date="2016" name="Front. Microbiol.">
        <title>Single-Cell (Meta-)Genomics of a Dimorphic Candidatus Thiomargarita nelsonii Reveals Genomic Plasticity.</title>
        <authorList>
            <person name="Flood B.E."/>
            <person name="Fliss P."/>
            <person name="Jones D.S."/>
            <person name="Dick G.J."/>
            <person name="Jain S."/>
            <person name="Kaster A.K."/>
            <person name="Winkel M."/>
            <person name="Mussmann M."/>
            <person name="Bailey J."/>
        </authorList>
    </citation>
    <scope>NUCLEOTIDE SEQUENCE [LARGE SCALE GENOMIC DNA]</scope>
    <source>
        <strain evidence="2">Hydrate Ridge</strain>
    </source>
</reference>
<accession>A0A0A6PDP8</accession>
<sequence>MKQIVVLLSIAISSALLPVSAEIIPGTNISVNFESGHILGSGRHLNMQRVPVIDIDTGNVTLYDASFKFTFTPEQGLIFEQITSAAISPPVSVANIVPGIYKSQGGYCYILEGPTALSTNRSIYTIRGYRDDNSCRNSQNPFTAQIASGSANGHPDIGDREIVPNLKDSYVYGFVANVATWSGSSYVISSNWQKNGLIGVRQAGEQLIIGLFSEGVDNNDVPNDFKDPRETAILTKVNE</sequence>
<protein>
    <recommendedName>
        <fullName evidence="4">Secreted protein</fullName>
    </recommendedName>
</protein>
<dbReference type="EMBL" id="JSZA02000073">
    <property type="protein sequence ID" value="KHD08875.1"/>
    <property type="molecule type" value="Genomic_DNA"/>
</dbReference>
<evidence type="ECO:0000256" key="1">
    <source>
        <dbReference type="SAM" id="SignalP"/>
    </source>
</evidence>
<organism evidence="2 3">
    <name type="scientific">Candidatus Thiomargarita nelsonii</name>
    <dbReference type="NCBI Taxonomy" id="1003181"/>
    <lineage>
        <taxon>Bacteria</taxon>
        <taxon>Pseudomonadati</taxon>
        <taxon>Pseudomonadota</taxon>
        <taxon>Gammaproteobacteria</taxon>
        <taxon>Thiotrichales</taxon>
        <taxon>Thiotrichaceae</taxon>
        <taxon>Thiomargarita</taxon>
    </lineage>
</organism>
<evidence type="ECO:0000313" key="2">
    <source>
        <dbReference type="EMBL" id="KHD08875.1"/>
    </source>
</evidence>
<feature type="chain" id="PRO_5002030533" description="Secreted protein" evidence="1">
    <location>
        <begin position="22"/>
        <end position="239"/>
    </location>
</feature>
<gene>
    <name evidence="2" type="ORF">PN36_18465</name>
</gene>
<proteinExistence type="predicted"/>
<feature type="signal peptide" evidence="1">
    <location>
        <begin position="1"/>
        <end position="21"/>
    </location>
</feature>
<dbReference type="Proteomes" id="UP000030428">
    <property type="component" value="Unassembled WGS sequence"/>
</dbReference>
<keyword evidence="1" id="KW-0732">Signal</keyword>
<evidence type="ECO:0000313" key="3">
    <source>
        <dbReference type="Proteomes" id="UP000030428"/>
    </source>
</evidence>